<evidence type="ECO:0000256" key="4">
    <source>
        <dbReference type="ARBA" id="ARBA00022692"/>
    </source>
</evidence>
<feature type="transmembrane region" description="Helical" evidence="8">
    <location>
        <begin position="701"/>
        <end position="721"/>
    </location>
</feature>
<evidence type="ECO:0000256" key="3">
    <source>
        <dbReference type="ARBA" id="ARBA00022448"/>
    </source>
</evidence>
<sequence>MPSQGAPQGAWELNTMERRYSVPPAPAHHRSSTALAPHGYHEPPSPAPPPGPPPGPPPRPHHHQRSHSGLAVPSNSEDLHAWSIYRQNLNSDFTDSALGSSEKSPLPYGNFQLRDSTVHSILSHPRYGPKSALGANMYTYLKFGLPRVFPPSRGRDGSSGYDSSDDQGAHPGGHGPRYGLRSRSDPDFRSHPPQTPHPPHPPHPSQQPRPYSGAGARQGGRGEAWRAKSSSEANLLSPENMYRHEHRRSVHDLRGAELRDLEHAHTPPGLSGRRPMSKAGSHASLALSRRGLSHLDDGGASKVTAISDLGHPYYPGPGPGLSDLGPEAQPFPYPHLQVRGLEVESRRHKRSLLLQGISLEVRGGELMAIMATSGEEGTALLDTIAGCQSRLAGRVHGDILLNGQCLSRGQLSRRVAYVRSERTLNPHLSVEQTLYFTNWLRRPGYQGAKTDTKDRIAALVEDLGLEQVRHTKVWSLTTSEQRRLSVATQLLLDTDVLVLDRPTAGMDIFDTFFLVEFLRQWAGHTAGSMTGRVVIMTLHPPTYEIFTMLSRVALVSKGRLMFCGRRRDMLPYFASAEYPCPAYKNPSDYYLDLVTLDDLSAEAMLESSQRIEQLADVFRRREEPLSDPGAPAGLPPSVRSANVLKQATALVVCWAVYAQPGALSRWLSHLVLAVALSLCLGVVWWDVAASDPQLLLGDRVGFLYATLVVMPWPLLLLQSGWSDTWWRAVADDVRDRLYGRIVYIFSQILAGLLPSAVIWAGYVVPAYTMTGLQNQATDPNAFYIYTGFSLLYLLSLQSLLVALSTALRSRRAAGLLAGLLLLPLALLSGPLLHERDLAAHPWLQYAALASPMRWVLPTLARREYAPDVVAASVANIMCRNKQVQHQDIIVQLPCPPPNVTAALQYHGLGPGLDAAALSLLGSPAGPSGVVTAASRTTWPEPGALAWPAIALAVFWGAFALLACFVFPLTALRHRAKRRATSHRP</sequence>
<dbReference type="FunFam" id="3.40.50.300:FF:001695">
    <property type="entry name" value="ATP-binding cassette sub-family G member"/>
    <property type="match status" value="1"/>
</dbReference>
<evidence type="ECO:0000256" key="5">
    <source>
        <dbReference type="ARBA" id="ARBA00022989"/>
    </source>
</evidence>
<keyword evidence="11" id="KW-0547">Nucleotide-binding</keyword>
<dbReference type="InterPro" id="IPR003439">
    <property type="entry name" value="ABC_transporter-like_ATP-bd"/>
</dbReference>
<dbReference type="Gene3D" id="3.40.50.300">
    <property type="entry name" value="P-loop containing nucleotide triphosphate hydrolases"/>
    <property type="match status" value="1"/>
</dbReference>
<feature type="transmembrane region" description="Helical" evidence="8">
    <location>
        <begin position="815"/>
        <end position="833"/>
    </location>
</feature>
<keyword evidence="11" id="KW-0067">ATP-binding</keyword>
<feature type="transmembrane region" description="Helical" evidence="8">
    <location>
        <begin position="782"/>
        <end position="803"/>
    </location>
</feature>
<keyword evidence="6 8" id="KW-0472">Membrane</keyword>
<dbReference type="InterPro" id="IPR050352">
    <property type="entry name" value="ABCG_transporters"/>
</dbReference>
<comment type="similarity">
    <text evidence="2">Belongs to the ABC transporter superfamily. ABCG family. Eye pigment precursor importer (TC 3.A.1.204) subfamily.</text>
</comment>
<feature type="region of interest" description="Disordered" evidence="7">
    <location>
        <begin position="151"/>
        <end position="244"/>
    </location>
</feature>
<proteinExistence type="inferred from homology"/>
<dbReference type="InterPro" id="IPR013525">
    <property type="entry name" value="ABC2_TM"/>
</dbReference>
<dbReference type="AlphaFoldDB" id="A0A6P8ZMZ6"/>
<dbReference type="GO" id="GO:0005524">
    <property type="term" value="F:ATP binding"/>
    <property type="evidence" value="ECO:0007669"/>
    <property type="project" value="UniProtKB-KW"/>
</dbReference>
<comment type="subcellular location">
    <subcellularLocation>
        <location evidence="1">Membrane</location>
        <topology evidence="1">Multi-pass membrane protein</topology>
    </subcellularLocation>
</comment>
<organism evidence="11">
    <name type="scientific">Thrips palmi</name>
    <name type="common">Melon thrips</name>
    <dbReference type="NCBI Taxonomy" id="161013"/>
    <lineage>
        <taxon>Eukaryota</taxon>
        <taxon>Metazoa</taxon>
        <taxon>Ecdysozoa</taxon>
        <taxon>Arthropoda</taxon>
        <taxon>Hexapoda</taxon>
        <taxon>Insecta</taxon>
        <taxon>Pterygota</taxon>
        <taxon>Neoptera</taxon>
        <taxon>Paraneoptera</taxon>
        <taxon>Thysanoptera</taxon>
        <taxon>Terebrantia</taxon>
        <taxon>Thripoidea</taxon>
        <taxon>Thripidae</taxon>
        <taxon>Thrips</taxon>
    </lineage>
</organism>
<evidence type="ECO:0000313" key="11">
    <source>
        <dbReference type="RefSeq" id="XP_034241469.1"/>
    </source>
</evidence>
<dbReference type="PANTHER" id="PTHR48041:SF89">
    <property type="entry name" value="FI03229P"/>
    <property type="match status" value="1"/>
</dbReference>
<keyword evidence="5 8" id="KW-1133">Transmembrane helix</keyword>
<evidence type="ECO:0000256" key="6">
    <source>
        <dbReference type="ARBA" id="ARBA00023136"/>
    </source>
</evidence>
<dbReference type="GO" id="GO:0140359">
    <property type="term" value="F:ABC-type transporter activity"/>
    <property type="evidence" value="ECO:0007669"/>
    <property type="project" value="InterPro"/>
</dbReference>
<dbReference type="Pfam" id="PF01061">
    <property type="entry name" value="ABC2_membrane"/>
    <property type="match status" value="1"/>
</dbReference>
<dbReference type="Proteomes" id="UP000515158">
    <property type="component" value="Unplaced"/>
</dbReference>
<feature type="transmembrane region" description="Helical" evidence="8">
    <location>
        <begin position="741"/>
        <end position="762"/>
    </location>
</feature>
<dbReference type="PANTHER" id="PTHR48041">
    <property type="entry name" value="ABC TRANSPORTER G FAMILY MEMBER 28"/>
    <property type="match status" value="1"/>
</dbReference>
<dbReference type="GO" id="GO:0016887">
    <property type="term" value="F:ATP hydrolysis activity"/>
    <property type="evidence" value="ECO:0007669"/>
    <property type="project" value="InterPro"/>
</dbReference>
<evidence type="ECO:0000256" key="2">
    <source>
        <dbReference type="ARBA" id="ARBA00005814"/>
    </source>
</evidence>
<dbReference type="GeneID" id="117645399"/>
<evidence type="ECO:0000259" key="9">
    <source>
        <dbReference type="PROSITE" id="PS50893"/>
    </source>
</evidence>
<reference evidence="11" key="1">
    <citation type="submission" date="2025-08" db="UniProtKB">
        <authorList>
            <consortium name="RefSeq"/>
        </authorList>
    </citation>
    <scope>IDENTIFICATION</scope>
    <source>
        <tissue evidence="11">Total insect</tissue>
    </source>
</reference>
<evidence type="ECO:0000313" key="10">
    <source>
        <dbReference type="Proteomes" id="UP000515158"/>
    </source>
</evidence>
<dbReference type="InParanoid" id="A0A6P8ZMZ6"/>
<feature type="compositionally biased region" description="Pro residues" evidence="7">
    <location>
        <begin position="43"/>
        <end position="58"/>
    </location>
</feature>
<gene>
    <name evidence="11" type="primary">LOC117645399</name>
</gene>
<feature type="transmembrane region" description="Helical" evidence="8">
    <location>
        <begin position="944"/>
        <end position="968"/>
    </location>
</feature>
<feature type="region of interest" description="Disordered" evidence="7">
    <location>
        <begin position="1"/>
        <end position="74"/>
    </location>
</feature>
<dbReference type="Pfam" id="PF00005">
    <property type="entry name" value="ABC_tran"/>
    <property type="match status" value="1"/>
</dbReference>
<dbReference type="KEGG" id="tpal:117645399"/>
<accession>A0A6P8ZMZ6</accession>
<dbReference type="FunCoup" id="A0A6P8ZMZ6">
    <property type="interactions" value="67"/>
</dbReference>
<evidence type="ECO:0000256" key="1">
    <source>
        <dbReference type="ARBA" id="ARBA00004141"/>
    </source>
</evidence>
<keyword evidence="10" id="KW-1185">Reference proteome</keyword>
<keyword evidence="3" id="KW-0813">Transport</keyword>
<feature type="transmembrane region" description="Helical" evidence="8">
    <location>
        <begin position="666"/>
        <end position="685"/>
    </location>
</feature>
<protein>
    <submittedName>
        <fullName evidence="11">ATP-binding cassette sub-family G member 8</fullName>
    </submittedName>
</protein>
<feature type="region of interest" description="Disordered" evidence="7">
    <location>
        <begin position="258"/>
        <end position="284"/>
    </location>
</feature>
<feature type="compositionally biased region" description="Pro residues" evidence="7">
    <location>
        <begin position="193"/>
        <end position="207"/>
    </location>
</feature>
<dbReference type="PROSITE" id="PS50893">
    <property type="entry name" value="ABC_TRANSPORTER_2"/>
    <property type="match status" value="1"/>
</dbReference>
<evidence type="ECO:0000256" key="8">
    <source>
        <dbReference type="SAM" id="Phobius"/>
    </source>
</evidence>
<keyword evidence="4 8" id="KW-0812">Transmembrane</keyword>
<feature type="domain" description="ABC transporter" evidence="9">
    <location>
        <begin position="338"/>
        <end position="582"/>
    </location>
</feature>
<dbReference type="GO" id="GO:0005886">
    <property type="term" value="C:plasma membrane"/>
    <property type="evidence" value="ECO:0007669"/>
    <property type="project" value="TreeGrafter"/>
</dbReference>
<dbReference type="OrthoDB" id="66620at2759"/>
<name>A0A6P8ZMZ6_THRPL</name>
<dbReference type="SUPFAM" id="SSF52540">
    <property type="entry name" value="P-loop containing nucleoside triphosphate hydrolases"/>
    <property type="match status" value="1"/>
</dbReference>
<dbReference type="InterPro" id="IPR027417">
    <property type="entry name" value="P-loop_NTPase"/>
</dbReference>
<dbReference type="RefSeq" id="XP_034241469.1">
    <property type="nucleotide sequence ID" value="XM_034385578.1"/>
</dbReference>
<evidence type="ECO:0000256" key="7">
    <source>
        <dbReference type="SAM" id="MobiDB-lite"/>
    </source>
</evidence>